<keyword evidence="8" id="KW-1133">Transmembrane helix</keyword>
<comment type="cofactor">
    <cofactor evidence="1">
        <name>Zn(2+)</name>
        <dbReference type="ChEBI" id="CHEBI:29105"/>
    </cofactor>
</comment>
<dbReference type="WBParaSite" id="HCON_00047720-00001">
    <property type="protein sequence ID" value="HCON_00047720-00001"/>
    <property type="gene ID" value="HCON_00047720"/>
</dbReference>
<evidence type="ECO:0000313" key="12">
    <source>
        <dbReference type="WBParaSite" id="HCON_00047720-00001"/>
    </source>
</evidence>
<keyword evidence="8" id="KW-0812">Transmembrane</keyword>
<dbReference type="InterPro" id="IPR008753">
    <property type="entry name" value="Peptidase_M13_N"/>
</dbReference>
<dbReference type="PROSITE" id="PS51885">
    <property type="entry name" value="NEPRILYSIN"/>
    <property type="match status" value="1"/>
</dbReference>
<dbReference type="InterPro" id="IPR042089">
    <property type="entry name" value="Peptidase_M13_dom_2"/>
</dbReference>
<evidence type="ECO:0000256" key="6">
    <source>
        <dbReference type="ARBA" id="ARBA00022833"/>
    </source>
</evidence>
<dbReference type="PANTHER" id="PTHR11733">
    <property type="entry name" value="ZINC METALLOPROTEASE FAMILY M13 NEPRILYSIN-RELATED"/>
    <property type="match status" value="1"/>
</dbReference>
<dbReference type="GO" id="GO:0046872">
    <property type="term" value="F:metal ion binding"/>
    <property type="evidence" value="ECO:0007669"/>
    <property type="project" value="UniProtKB-KW"/>
</dbReference>
<dbReference type="GO" id="GO:0005886">
    <property type="term" value="C:plasma membrane"/>
    <property type="evidence" value="ECO:0007669"/>
    <property type="project" value="TreeGrafter"/>
</dbReference>
<evidence type="ECO:0000256" key="5">
    <source>
        <dbReference type="ARBA" id="ARBA00022801"/>
    </source>
</evidence>
<dbReference type="SUPFAM" id="SSF55486">
    <property type="entry name" value="Metalloproteases ('zincins'), catalytic domain"/>
    <property type="match status" value="1"/>
</dbReference>
<dbReference type="InterPro" id="IPR018497">
    <property type="entry name" value="Peptidase_M13_C"/>
</dbReference>
<keyword evidence="6" id="KW-0862">Zinc</keyword>
<keyword evidence="3" id="KW-0645">Protease</keyword>
<dbReference type="Proteomes" id="UP000025227">
    <property type="component" value="Unplaced"/>
</dbReference>
<feature type="transmembrane region" description="Helical" evidence="8">
    <location>
        <begin position="7"/>
        <end position="34"/>
    </location>
</feature>
<feature type="domain" description="Peptidase M13 C-terminal" evidence="9">
    <location>
        <begin position="601"/>
        <end position="817"/>
    </location>
</feature>
<proteinExistence type="inferred from homology"/>
<dbReference type="OrthoDB" id="6475849at2759"/>
<reference evidence="12" key="1">
    <citation type="submission" date="2020-12" db="UniProtKB">
        <authorList>
            <consortium name="WormBaseParasite"/>
        </authorList>
    </citation>
    <scope>IDENTIFICATION</scope>
    <source>
        <strain evidence="12">MHco3</strain>
    </source>
</reference>
<dbReference type="GO" id="GO:0016485">
    <property type="term" value="P:protein processing"/>
    <property type="evidence" value="ECO:0007669"/>
    <property type="project" value="TreeGrafter"/>
</dbReference>
<evidence type="ECO:0000256" key="8">
    <source>
        <dbReference type="SAM" id="Phobius"/>
    </source>
</evidence>
<organism evidence="11 12">
    <name type="scientific">Haemonchus contortus</name>
    <name type="common">Barber pole worm</name>
    <dbReference type="NCBI Taxonomy" id="6289"/>
    <lineage>
        <taxon>Eukaryota</taxon>
        <taxon>Metazoa</taxon>
        <taxon>Ecdysozoa</taxon>
        <taxon>Nematoda</taxon>
        <taxon>Chromadorea</taxon>
        <taxon>Rhabditida</taxon>
        <taxon>Rhabditina</taxon>
        <taxon>Rhabditomorpha</taxon>
        <taxon>Strongyloidea</taxon>
        <taxon>Trichostrongylidae</taxon>
        <taxon>Haemonchus</taxon>
    </lineage>
</organism>
<dbReference type="PRINTS" id="PR00786">
    <property type="entry name" value="NEPRILYSIN"/>
</dbReference>
<keyword evidence="5" id="KW-0378">Hydrolase</keyword>
<keyword evidence="11" id="KW-1185">Reference proteome</keyword>
<dbReference type="InterPro" id="IPR000718">
    <property type="entry name" value="Peptidase_M13"/>
</dbReference>
<feature type="domain" description="Peptidase M13 N-terminal" evidence="10">
    <location>
        <begin position="115"/>
        <end position="529"/>
    </location>
</feature>
<evidence type="ECO:0000259" key="10">
    <source>
        <dbReference type="Pfam" id="PF05649"/>
    </source>
</evidence>
<evidence type="ECO:0000313" key="11">
    <source>
        <dbReference type="Proteomes" id="UP000025227"/>
    </source>
</evidence>
<dbReference type="CDD" id="cd08662">
    <property type="entry name" value="M13"/>
    <property type="match status" value="1"/>
</dbReference>
<keyword evidence="7" id="KW-0482">Metalloprotease</keyword>
<evidence type="ECO:0000259" key="9">
    <source>
        <dbReference type="Pfam" id="PF01431"/>
    </source>
</evidence>
<evidence type="ECO:0000256" key="1">
    <source>
        <dbReference type="ARBA" id="ARBA00001947"/>
    </source>
</evidence>
<dbReference type="InterPro" id="IPR024079">
    <property type="entry name" value="MetalloPept_cat_dom_sf"/>
</dbReference>
<evidence type="ECO:0000256" key="7">
    <source>
        <dbReference type="ARBA" id="ARBA00023049"/>
    </source>
</evidence>
<evidence type="ECO:0000256" key="2">
    <source>
        <dbReference type="ARBA" id="ARBA00007357"/>
    </source>
</evidence>
<name>A0A7I4Y5P2_HAECO</name>
<protein>
    <submittedName>
        <fullName evidence="12">Putative zinc metallopeptidase</fullName>
    </submittedName>
</protein>
<dbReference type="GO" id="GO:0004222">
    <property type="term" value="F:metalloendopeptidase activity"/>
    <property type="evidence" value="ECO:0007669"/>
    <property type="project" value="InterPro"/>
</dbReference>
<sequence length="823" mass="94027">MQKAQQFTLGLGVLVVAAAIASLVINVLVFMRYLDDYNAEIGSNPVKQIFPSLHDRWTDLKQRVALFGELSPPSSASIHVNSSKYCPSYGEALFTPPWKAAASLLRNAINESVDPCEDFFQFTCGSYITQHKEELSTTYQAQLAVNAIIAKALEPVDVDDEKQWSVTERITKAALQSCVLSNSPKLEEVLIDIANWFGSIPFLNHTIEEAYDVFETSGSLERALGLATLMESRVTVDYQHPMENALYISQPSLPLPRDYYVLPQFIHLLEERANFITRMLKRFATLVLDDPSPYFKLIEQAAKEIVNFEREMAMASWPDTEMREYAQQYNEFDIGILTADIPGIEWKPYLDELLLSVPEVEKALENKKIILPQPSYFGWLASYILGAEEKEIAIVMNYMITQLLFEEAEFIDPQMAKIAVEANYVPYAQRRGRGLTRIGRQFSRRFDNENDRTIPCLELIMKHMPYGPGYVYAKSIPDRDEIAAQVEQQMNLIINEFTEMIKSLSWVSARSKTKAREKADKMVRNIGWPTKLFGDFKNSSVIDAYHHDDYEVILELFKNKTDFYHIKHTLQTGFINREFVRLLTEPADRTHFLESPAFVSAWYQPERNSLTLPCSLWVPPFYNKTYPKAFNFGGHGAVVGHELVHGFDNEGVQFDSEGKLACDPDRWNQCTWMDKKSRKAFTDMSQCVITQYSSQCCPVKEGYVHCANGVTTQGENVADIGGLQPAYQAYVKLMGDRVEKRLPGLEQYTPKQLFWMYYAYSWCENKGQDSLITQLLTNPHSPASCRVDQVVQDIPEFSADFGCQMGQKMFPTPDVRCKVWVEN</sequence>
<accession>A0A7I4Y5P2</accession>
<dbReference type="Pfam" id="PF01431">
    <property type="entry name" value="Peptidase_M13"/>
    <property type="match status" value="1"/>
</dbReference>
<dbReference type="Gene3D" id="1.10.1380.10">
    <property type="entry name" value="Neutral endopeptidase , domain2"/>
    <property type="match status" value="1"/>
</dbReference>
<dbReference type="Pfam" id="PF05649">
    <property type="entry name" value="Peptidase_M13_N"/>
    <property type="match status" value="1"/>
</dbReference>
<evidence type="ECO:0000256" key="4">
    <source>
        <dbReference type="ARBA" id="ARBA00022723"/>
    </source>
</evidence>
<evidence type="ECO:0000256" key="3">
    <source>
        <dbReference type="ARBA" id="ARBA00022670"/>
    </source>
</evidence>
<dbReference type="OMA" id="DTEMREY"/>
<keyword evidence="8" id="KW-0472">Membrane</keyword>
<dbReference type="Gene3D" id="3.40.390.10">
    <property type="entry name" value="Collagenase (Catalytic Domain)"/>
    <property type="match status" value="1"/>
</dbReference>
<dbReference type="PANTHER" id="PTHR11733:SF188">
    <property type="entry name" value="NEPRILYSIN"/>
    <property type="match status" value="1"/>
</dbReference>
<keyword evidence="4" id="KW-0479">Metal-binding</keyword>
<dbReference type="AlphaFoldDB" id="A0A7I4Y5P2"/>
<comment type="similarity">
    <text evidence="2">Belongs to the peptidase M13 family.</text>
</comment>